<name>A0ABP8PM23_9MICO</name>
<keyword evidence="2" id="KW-1185">Reference proteome</keyword>
<gene>
    <name evidence="1" type="ORF">GCM10023171_29390</name>
</gene>
<accession>A0ABP8PM23</accession>
<protein>
    <submittedName>
        <fullName evidence="1">Uncharacterized protein</fullName>
    </submittedName>
</protein>
<comment type="caution">
    <text evidence="1">The sequence shown here is derived from an EMBL/GenBank/DDBJ whole genome shotgun (WGS) entry which is preliminary data.</text>
</comment>
<evidence type="ECO:0000313" key="2">
    <source>
        <dbReference type="Proteomes" id="UP001500731"/>
    </source>
</evidence>
<dbReference type="EMBL" id="BAABGP010000019">
    <property type="protein sequence ID" value="GAA4488995.1"/>
    <property type="molecule type" value="Genomic_DNA"/>
</dbReference>
<dbReference type="Proteomes" id="UP001500731">
    <property type="component" value="Unassembled WGS sequence"/>
</dbReference>
<organism evidence="1 2">
    <name type="scientific">Microbacterium panaciterrae</name>
    <dbReference type="NCBI Taxonomy" id="985759"/>
    <lineage>
        <taxon>Bacteria</taxon>
        <taxon>Bacillati</taxon>
        <taxon>Actinomycetota</taxon>
        <taxon>Actinomycetes</taxon>
        <taxon>Micrococcales</taxon>
        <taxon>Microbacteriaceae</taxon>
        <taxon>Microbacterium</taxon>
    </lineage>
</organism>
<reference evidence="2" key="1">
    <citation type="journal article" date="2019" name="Int. J. Syst. Evol. Microbiol.">
        <title>The Global Catalogue of Microorganisms (GCM) 10K type strain sequencing project: providing services to taxonomists for standard genome sequencing and annotation.</title>
        <authorList>
            <consortium name="The Broad Institute Genomics Platform"/>
            <consortium name="The Broad Institute Genome Sequencing Center for Infectious Disease"/>
            <person name="Wu L."/>
            <person name="Ma J."/>
        </authorList>
    </citation>
    <scope>NUCLEOTIDE SEQUENCE [LARGE SCALE GENOMIC DNA]</scope>
    <source>
        <strain evidence="2">JCM 17839</strain>
    </source>
</reference>
<evidence type="ECO:0000313" key="1">
    <source>
        <dbReference type="EMBL" id="GAA4488995.1"/>
    </source>
</evidence>
<dbReference type="RefSeq" id="WP_345188132.1">
    <property type="nucleotide sequence ID" value="NZ_BAABGP010000019.1"/>
</dbReference>
<sequence>MTESIASPTPFRSHAHVRAIRKSTDRAVAKRPGRAARFALWAWFPREILHRGGIATRDTERAYRDLQTAQDRSGW</sequence>
<proteinExistence type="predicted"/>